<dbReference type="Ensembl" id="ENSCCNT00000032023.1">
    <property type="protein sequence ID" value="ENSCCNP00000025165.1"/>
    <property type="gene ID" value="ENSCCNG00000024566.1"/>
</dbReference>
<dbReference type="Gene3D" id="3.40.120.10">
    <property type="entry name" value="Alpha-D-Glucose-1,6-Bisphosphate, subunit A, domain 3"/>
    <property type="match status" value="1"/>
</dbReference>
<dbReference type="GO" id="GO:0005975">
    <property type="term" value="P:carbohydrate metabolic process"/>
    <property type="evidence" value="ECO:0007669"/>
    <property type="project" value="InterPro"/>
</dbReference>
<dbReference type="PANTHER" id="PTHR45955:SF1">
    <property type="entry name" value="PHOSPHOACETYLGLUCOSAMINE MUTASE"/>
    <property type="match status" value="1"/>
</dbReference>
<evidence type="ECO:0000313" key="1">
    <source>
        <dbReference type="Ensembl" id="ENSCCNP00000025165.1"/>
    </source>
</evidence>
<dbReference type="PROSITE" id="PS00710">
    <property type="entry name" value="PGM_PMM"/>
    <property type="match status" value="1"/>
</dbReference>
<name>A0A8C0XAI4_CASCN</name>
<dbReference type="InterPro" id="IPR016066">
    <property type="entry name" value="A-D-PHexomutase_CS"/>
</dbReference>
<protein>
    <recommendedName>
        <fullName evidence="2">Phosphoacetylglucosamine mutase-like protein</fullName>
    </recommendedName>
</protein>
<dbReference type="GO" id="GO:0004610">
    <property type="term" value="F:phosphoacetylglucosamine mutase activity"/>
    <property type="evidence" value="ECO:0007669"/>
    <property type="project" value="TreeGrafter"/>
</dbReference>
<dbReference type="GO" id="GO:0006048">
    <property type="term" value="P:UDP-N-acetylglucosamine biosynthetic process"/>
    <property type="evidence" value="ECO:0007669"/>
    <property type="project" value="TreeGrafter"/>
</dbReference>
<dbReference type="GO" id="GO:0030097">
    <property type="term" value="P:hemopoiesis"/>
    <property type="evidence" value="ECO:0007669"/>
    <property type="project" value="TreeGrafter"/>
</dbReference>
<dbReference type="InterPro" id="IPR016055">
    <property type="entry name" value="A-D-PHexomutase_a/b/a-I/II/III"/>
</dbReference>
<dbReference type="SUPFAM" id="SSF53738">
    <property type="entry name" value="Phosphoglucomutase, first 3 domains"/>
    <property type="match status" value="1"/>
</dbReference>
<organism evidence="1">
    <name type="scientific">Castor canadensis</name>
    <name type="common">American beaver</name>
    <dbReference type="NCBI Taxonomy" id="51338"/>
    <lineage>
        <taxon>Eukaryota</taxon>
        <taxon>Metazoa</taxon>
        <taxon>Chordata</taxon>
        <taxon>Craniata</taxon>
        <taxon>Vertebrata</taxon>
        <taxon>Euteleostomi</taxon>
        <taxon>Mammalia</taxon>
        <taxon>Eutheria</taxon>
        <taxon>Euarchontoglires</taxon>
        <taxon>Glires</taxon>
        <taxon>Rodentia</taxon>
        <taxon>Castorimorpha</taxon>
        <taxon>Castoridae</taxon>
        <taxon>Castor</taxon>
    </lineage>
</organism>
<dbReference type="AlphaFoldDB" id="A0A8C0XAI4"/>
<dbReference type="PANTHER" id="PTHR45955">
    <property type="entry name" value="PHOSPHOACETYLGLUCOSAMINE MUTASE"/>
    <property type="match status" value="1"/>
</dbReference>
<reference evidence="1" key="1">
    <citation type="submission" date="2023-09" db="UniProtKB">
        <authorList>
            <consortium name="Ensembl"/>
        </authorList>
    </citation>
    <scope>IDENTIFICATION</scope>
</reference>
<dbReference type="GO" id="GO:0000287">
    <property type="term" value="F:magnesium ion binding"/>
    <property type="evidence" value="ECO:0007669"/>
    <property type="project" value="InterPro"/>
</dbReference>
<accession>A0A8C0XAI4</accession>
<proteinExistence type="predicted"/>
<evidence type="ECO:0008006" key="2">
    <source>
        <dbReference type="Google" id="ProtNLM"/>
    </source>
</evidence>
<sequence length="88" mass="9642">MDLGAITKHSALHAKPSGLTLQYGTAGFRSKAEHLDHIMFRMGLLAVLRSKQTKSTIGVMVTASHNPEVMCSGLWWKNTMVYKANLGV</sequence>